<sequence>MEVFEKQTARRVLRVRNTGAAPIEIRRVDPAPPPGQATFEPRHLAPGETGRLVLEKPIGEKRGLQTVRFHVLSDDPVQPSAPVDFPVFVQSAYSPETAEVNFGYVGQAANATQSVIVESFETDRLSLESTLEKPDWLSLRAEPVEGHPQQLRLVTGLTAQTPLGEVARRVVLKTNVAEQPELVLSVRAHVHGQITAKPPVLSFGAVEEGASVRRTIELRTVDASPLEVAALDFNAEAIELTSAACGEGCVRLDAHLLTRQRRAVGNEVVGVSFKDRGERVRIPYSALIVKPGTPIRSLGTLDADTDIKIDDTLEKKP</sequence>
<protein>
    <recommendedName>
        <fullName evidence="3">DUF1573 domain-containing protein</fullName>
    </recommendedName>
</protein>
<evidence type="ECO:0008006" key="3">
    <source>
        <dbReference type="Google" id="ProtNLM"/>
    </source>
</evidence>
<dbReference type="EMBL" id="QFPO01000006">
    <property type="protein sequence ID" value="PZQ15490.1"/>
    <property type="molecule type" value="Genomic_DNA"/>
</dbReference>
<evidence type="ECO:0000313" key="1">
    <source>
        <dbReference type="EMBL" id="PZQ15490.1"/>
    </source>
</evidence>
<gene>
    <name evidence="1" type="ORF">DI564_09195</name>
</gene>
<comment type="caution">
    <text evidence="1">The sequence shown here is derived from an EMBL/GenBank/DDBJ whole genome shotgun (WGS) entry which is preliminary data.</text>
</comment>
<dbReference type="AlphaFoldDB" id="A0A2W5MPG5"/>
<dbReference type="InterPro" id="IPR013783">
    <property type="entry name" value="Ig-like_fold"/>
</dbReference>
<name>A0A2W5MPG5_9GAMM</name>
<accession>A0A2W5MPG5</accession>
<dbReference type="Gene3D" id="2.60.40.10">
    <property type="entry name" value="Immunoglobulins"/>
    <property type="match status" value="1"/>
</dbReference>
<dbReference type="Proteomes" id="UP000249046">
    <property type="component" value="Unassembled WGS sequence"/>
</dbReference>
<reference evidence="1 2" key="1">
    <citation type="submission" date="2017-08" db="EMBL/GenBank/DDBJ databases">
        <title>Infants hospitalized years apart are colonized by the same room-sourced microbial strains.</title>
        <authorList>
            <person name="Brooks B."/>
            <person name="Olm M.R."/>
            <person name="Firek B.A."/>
            <person name="Baker R."/>
            <person name="Thomas B.C."/>
            <person name="Morowitz M.J."/>
            <person name="Banfield J.F."/>
        </authorList>
    </citation>
    <scope>NUCLEOTIDE SEQUENCE [LARGE SCALE GENOMIC DNA]</scope>
    <source>
        <strain evidence="1">S2_005_003_R2_42</strain>
    </source>
</reference>
<evidence type="ECO:0000313" key="2">
    <source>
        <dbReference type="Proteomes" id="UP000249046"/>
    </source>
</evidence>
<proteinExistence type="predicted"/>
<organism evidence="1 2">
    <name type="scientific">Rhodanobacter denitrificans</name>
    <dbReference type="NCBI Taxonomy" id="666685"/>
    <lineage>
        <taxon>Bacteria</taxon>
        <taxon>Pseudomonadati</taxon>
        <taxon>Pseudomonadota</taxon>
        <taxon>Gammaproteobacteria</taxon>
        <taxon>Lysobacterales</taxon>
        <taxon>Rhodanobacteraceae</taxon>
        <taxon>Rhodanobacter</taxon>
    </lineage>
</organism>